<dbReference type="Proteomes" id="UP000594638">
    <property type="component" value="Unassembled WGS sequence"/>
</dbReference>
<name>A0A8S0UB35_OLEEU</name>
<evidence type="ECO:0000313" key="1">
    <source>
        <dbReference type="EMBL" id="CAA3014676.1"/>
    </source>
</evidence>
<dbReference type="EMBL" id="CACTIH010007500">
    <property type="protein sequence ID" value="CAA3014676.1"/>
    <property type="molecule type" value="Genomic_DNA"/>
</dbReference>
<comment type="caution">
    <text evidence="1">The sequence shown here is derived from an EMBL/GenBank/DDBJ whole genome shotgun (WGS) entry which is preliminary data.</text>
</comment>
<organism evidence="1 2">
    <name type="scientific">Olea europaea subsp. europaea</name>
    <dbReference type="NCBI Taxonomy" id="158383"/>
    <lineage>
        <taxon>Eukaryota</taxon>
        <taxon>Viridiplantae</taxon>
        <taxon>Streptophyta</taxon>
        <taxon>Embryophyta</taxon>
        <taxon>Tracheophyta</taxon>
        <taxon>Spermatophyta</taxon>
        <taxon>Magnoliopsida</taxon>
        <taxon>eudicotyledons</taxon>
        <taxon>Gunneridae</taxon>
        <taxon>Pentapetalae</taxon>
        <taxon>asterids</taxon>
        <taxon>lamiids</taxon>
        <taxon>Lamiales</taxon>
        <taxon>Oleaceae</taxon>
        <taxon>Oleeae</taxon>
        <taxon>Olea</taxon>
    </lineage>
</organism>
<reference evidence="1 2" key="1">
    <citation type="submission" date="2019-12" db="EMBL/GenBank/DDBJ databases">
        <authorList>
            <person name="Alioto T."/>
            <person name="Alioto T."/>
            <person name="Gomez Garrido J."/>
        </authorList>
    </citation>
    <scope>NUCLEOTIDE SEQUENCE [LARGE SCALE GENOMIC DNA]</scope>
</reference>
<protein>
    <submittedName>
        <fullName evidence="1">Ribosome production factor 2 homolog</fullName>
    </submittedName>
</protein>
<gene>
    <name evidence="1" type="ORF">OLEA9_A080749</name>
</gene>
<keyword evidence="2" id="KW-1185">Reference proteome</keyword>
<accession>A0A8S0UB35</accession>
<evidence type="ECO:0000313" key="2">
    <source>
        <dbReference type="Proteomes" id="UP000594638"/>
    </source>
</evidence>
<dbReference type="AlphaFoldDB" id="A0A8S0UB35"/>
<dbReference type="OrthoDB" id="407658at2759"/>
<sequence length="55" mass="6115">MKIAPELTKKKEKNVIKDAIQGKIGKIYIPDQKVCRKEAEIAFGVIPGLHSSHKS</sequence>
<dbReference type="Gramene" id="OE9A080749T1">
    <property type="protein sequence ID" value="OE9A080749C1"/>
    <property type="gene ID" value="OE9A080749"/>
</dbReference>
<proteinExistence type="predicted"/>